<feature type="region of interest" description="Disordered" evidence="1">
    <location>
        <begin position="1"/>
        <end position="20"/>
    </location>
</feature>
<dbReference type="AlphaFoldDB" id="A0A8J5QJJ9"/>
<feature type="region of interest" description="Disordered" evidence="1">
    <location>
        <begin position="381"/>
        <end position="444"/>
    </location>
</feature>
<reference evidence="2 3" key="1">
    <citation type="journal article" date="2021" name="DNA Res.">
        <title>Genome analysis of Candida subhashii reveals its hybrid nature and dual mitochondrial genome conformations.</title>
        <authorList>
            <person name="Mixao V."/>
            <person name="Hegedusova E."/>
            <person name="Saus E."/>
            <person name="Pryszcz L.P."/>
            <person name="Cillingova A."/>
            <person name="Nosek J."/>
            <person name="Gabaldon T."/>
        </authorList>
    </citation>
    <scope>NUCLEOTIDE SEQUENCE [LARGE SCALE GENOMIC DNA]</scope>
    <source>
        <strain evidence="2 3">CBS 10753</strain>
    </source>
</reference>
<name>A0A8J5QJJ9_9ASCO</name>
<feature type="region of interest" description="Disordered" evidence="1">
    <location>
        <begin position="34"/>
        <end position="65"/>
    </location>
</feature>
<protein>
    <submittedName>
        <fullName evidence="2">Uncharacterized protein</fullName>
    </submittedName>
</protein>
<feature type="compositionally biased region" description="Basic and acidic residues" evidence="1">
    <location>
        <begin position="34"/>
        <end position="43"/>
    </location>
</feature>
<dbReference type="EMBL" id="JAGSYN010000143">
    <property type="protein sequence ID" value="KAG7663189.1"/>
    <property type="molecule type" value="Genomic_DNA"/>
</dbReference>
<gene>
    <name evidence="2" type="ORF">J8A68_003271</name>
</gene>
<sequence>MSVGAPNQTHSNLDPNLKNNNAIETNQTAIYNKRGDDTIRNGSDKITNNGNGRNGNTTTKTVSNPYAKPEIIILDDEDDEPIPSSSTSNNNDIPLPPPIYPPIQHQQPQPPTQVEKKPLTTTIHPTMIAIRNRWRRDITQTIRRAFRGLKYQGDTNLSELVEIGCGLYVGIKDYFLHPEKYTYFNEDIEIFGEDKLDELWCNVQYLSLVDELLTEELLRFGSLALQMKVRTVGKGRVKMKDIIQYSEEEAATIAFEKLFQSRIESYLAHFENLMKELSYGICESDNVDWQVNSPIDKFLNDVDSRILLTYNFLTKKGESRISFCRLLIKEYWKWDRDPDTYVYITPAVFGAFLKADPNISKVPRGTLTSGIHKLQLKPELKEDPINSVKNSRKRQRGKKKDKNSGNSTVNTDGYRVGKRSKRSRGKKKKSKEGRENQRIDSTCQ</sequence>
<organism evidence="2 3">
    <name type="scientific">[Candida] subhashii</name>
    <dbReference type="NCBI Taxonomy" id="561895"/>
    <lineage>
        <taxon>Eukaryota</taxon>
        <taxon>Fungi</taxon>
        <taxon>Dikarya</taxon>
        <taxon>Ascomycota</taxon>
        <taxon>Saccharomycotina</taxon>
        <taxon>Pichiomycetes</taxon>
        <taxon>Debaryomycetaceae</taxon>
        <taxon>Spathaspora</taxon>
    </lineage>
</organism>
<feature type="compositionally biased region" description="Low complexity" evidence="1">
    <location>
        <begin position="47"/>
        <end position="61"/>
    </location>
</feature>
<evidence type="ECO:0000313" key="2">
    <source>
        <dbReference type="EMBL" id="KAG7663189.1"/>
    </source>
</evidence>
<evidence type="ECO:0000256" key="1">
    <source>
        <dbReference type="SAM" id="MobiDB-lite"/>
    </source>
</evidence>
<evidence type="ECO:0000313" key="3">
    <source>
        <dbReference type="Proteomes" id="UP000694255"/>
    </source>
</evidence>
<feature type="region of interest" description="Disordered" evidence="1">
    <location>
        <begin position="77"/>
        <end position="96"/>
    </location>
</feature>
<proteinExistence type="predicted"/>
<dbReference type="Proteomes" id="UP000694255">
    <property type="component" value="Unassembled WGS sequence"/>
</dbReference>
<comment type="caution">
    <text evidence="2">The sequence shown here is derived from an EMBL/GenBank/DDBJ whole genome shotgun (WGS) entry which is preliminary data.</text>
</comment>
<dbReference type="RefSeq" id="XP_049263421.1">
    <property type="nucleotide sequence ID" value="XM_049407109.1"/>
</dbReference>
<accession>A0A8J5QJJ9</accession>
<keyword evidence="3" id="KW-1185">Reference proteome</keyword>
<feature type="compositionally biased region" description="Basic residues" evidence="1">
    <location>
        <begin position="390"/>
        <end position="401"/>
    </location>
</feature>
<feature type="compositionally biased region" description="Basic residues" evidence="1">
    <location>
        <begin position="416"/>
        <end position="431"/>
    </location>
</feature>
<dbReference type="GeneID" id="73470072"/>